<protein>
    <recommendedName>
        <fullName evidence="4">Chaperone/heat shock protein Hsp12</fullName>
    </recommendedName>
</protein>
<name>A0A3M7HVA6_HORWE</name>
<dbReference type="PIRSF" id="PIRSF002590">
    <property type="entry name" value="HSP9/HSP12_fun"/>
    <property type="match status" value="1"/>
</dbReference>
<proteinExistence type="predicted"/>
<evidence type="ECO:0000313" key="3">
    <source>
        <dbReference type="Proteomes" id="UP000280598"/>
    </source>
</evidence>
<feature type="compositionally biased region" description="Basic and acidic residues" evidence="1">
    <location>
        <begin position="1"/>
        <end position="15"/>
    </location>
</feature>
<organism evidence="2 3">
    <name type="scientific">Hortaea werneckii</name>
    <name type="common">Black yeast</name>
    <name type="synonym">Cladosporium werneckii</name>
    <dbReference type="NCBI Taxonomy" id="91943"/>
    <lineage>
        <taxon>Eukaryota</taxon>
        <taxon>Fungi</taxon>
        <taxon>Dikarya</taxon>
        <taxon>Ascomycota</taxon>
        <taxon>Pezizomycotina</taxon>
        <taxon>Dothideomycetes</taxon>
        <taxon>Dothideomycetidae</taxon>
        <taxon>Mycosphaerellales</taxon>
        <taxon>Teratosphaeriaceae</taxon>
        <taxon>Hortaea</taxon>
    </lineage>
</organism>
<evidence type="ECO:0008006" key="4">
    <source>
        <dbReference type="Google" id="ProtNLM"/>
    </source>
</evidence>
<dbReference type="Gene3D" id="6.10.250.2440">
    <property type="match status" value="2"/>
</dbReference>
<dbReference type="Pfam" id="PF04119">
    <property type="entry name" value="HSP9_HSP12"/>
    <property type="match status" value="1"/>
</dbReference>
<dbReference type="EMBL" id="QWIS01000006">
    <property type="protein sequence ID" value="RMZ17251.1"/>
    <property type="molecule type" value="Genomic_DNA"/>
</dbReference>
<evidence type="ECO:0000313" key="2">
    <source>
        <dbReference type="EMBL" id="RMZ17251.1"/>
    </source>
</evidence>
<dbReference type="AlphaFoldDB" id="A0A3M7HVA6"/>
<accession>A0A3M7HVA6</accession>
<gene>
    <name evidence="2" type="ORF">D0860_00580</name>
</gene>
<feature type="compositionally biased region" description="Basic and acidic residues" evidence="1">
    <location>
        <begin position="59"/>
        <end position="79"/>
    </location>
</feature>
<feature type="region of interest" description="Disordered" evidence="1">
    <location>
        <begin position="1"/>
        <end position="88"/>
    </location>
</feature>
<dbReference type="VEuPathDB" id="FungiDB:BTJ68_07429"/>
<reference evidence="2 3" key="1">
    <citation type="journal article" date="2018" name="BMC Genomics">
        <title>Genomic evidence for intraspecific hybridization in a clonal and extremely halotolerant yeast.</title>
        <authorList>
            <person name="Gostincar C."/>
            <person name="Stajich J.E."/>
            <person name="Zupancic J."/>
            <person name="Zalar P."/>
            <person name="Gunde-Cimerman N."/>
        </authorList>
    </citation>
    <scope>NUCLEOTIDE SEQUENCE [LARGE SCALE GENOMIC DNA]</scope>
    <source>
        <strain evidence="2 3">EXF-562</strain>
    </source>
</reference>
<evidence type="ECO:0000256" key="1">
    <source>
        <dbReference type="SAM" id="MobiDB-lite"/>
    </source>
</evidence>
<dbReference type="InterPro" id="IPR007250">
    <property type="entry name" value="HSP9_HSP12"/>
</dbReference>
<sequence>MTDDNRKGLGDKIQEKATPQESKSTTDKVKEGVSNTADKAQRDVVPDDQKSSGQAAADKASRTADSHKDDKSMMDKAKETVGMGGNNK</sequence>
<comment type="caution">
    <text evidence="2">The sequence shown here is derived from an EMBL/GenBank/DDBJ whole genome shotgun (WGS) entry which is preliminary data.</text>
</comment>
<feature type="compositionally biased region" description="Basic and acidic residues" evidence="1">
    <location>
        <begin position="39"/>
        <end position="50"/>
    </location>
</feature>
<dbReference type="Proteomes" id="UP000280598">
    <property type="component" value="Unassembled WGS sequence"/>
</dbReference>